<dbReference type="Gene3D" id="3.10.28.10">
    <property type="entry name" value="Homing endonucleases"/>
    <property type="match status" value="2"/>
</dbReference>
<dbReference type="PANTHER" id="PTHR36181">
    <property type="entry name" value="INTRON-ENCODED ENDONUCLEASE AI3-RELATED"/>
    <property type="match status" value="1"/>
</dbReference>
<accession>Q7YEV1</accession>
<dbReference type="EMBL" id="AJ430679">
    <property type="protein sequence ID" value="CAD23421.1"/>
    <property type="molecule type" value="Genomic_DNA"/>
</dbReference>
<dbReference type="InterPro" id="IPR027434">
    <property type="entry name" value="Homing_endonucl"/>
</dbReference>
<dbReference type="InterPro" id="IPR004860">
    <property type="entry name" value="LAGLIDADG_dom"/>
</dbReference>
<dbReference type="AlphaFoldDB" id="Q7YEV1"/>
<dbReference type="InterPro" id="IPR051289">
    <property type="entry name" value="LAGLIDADG_Endonuclease"/>
</dbReference>
<evidence type="ECO:0000313" key="2">
    <source>
        <dbReference type="EMBL" id="CAD23421.1"/>
    </source>
</evidence>
<name>Q7YEV1_MONSE</name>
<sequence length="466" mass="55396">MKTMSLSIIVLSTNNILLDSMFYMFKEMKILKRITLKEVNSFISWYEDFMNNDNKDRPTIYSFKNHNKLEPKDIYWLTGFFDAEGTASVTTMKPNRFMFEYRIELHRDDLAALKFIMDTFEIGTITMNNRGQIMWRVKQFEEVSFLTNIFYSYPLITKKRFTVSTFNHIRYNYYNNRPLSNEQFQELVMLKNKMNDRGLNLDHSEKLKECNITINKYWLIGFLEGDGSLSFPHNRPGFHLSQKGSNYTMLKIQEYLTDIISNEIPNWTSKVSTSTDKNRCVTVYITDMDALYKVMIPYLYNNMKSRKIVDYKMWVISVNIYMNGYHFIKEGREIINMISNCINEKRYSTNNTPEELNIINNKIMKINELYNSMINSIKPMFSVFEGMNYTYSTMAIKYSRIYSNKNIQIYIYDTVTKQLLEGSPFNTSTNALKSLGLNPKNRAITRYLDYSKMFKNRYIITSEYKM</sequence>
<protein>
    <submittedName>
        <fullName evidence="2">Maturase</fullName>
    </submittedName>
</protein>
<dbReference type="RefSeq" id="NP_861466.1">
    <property type="nucleotide sequence ID" value="NC_004918.1"/>
</dbReference>
<dbReference type="PANTHER" id="PTHR36181:SF2">
    <property type="entry name" value="INTRON-ENCODED ENDONUCLEASE AI3-RELATED"/>
    <property type="match status" value="1"/>
</dbReference>
<dbReference type="GO" id="GO:0004519">
    <property type="term" value="F:endonuclease activity"/>
    <property type="evidence" value="ECO:0007669"/>
    <property type="project" value="InterPro"/>
</dbReference>
<reference evidence="2" key="1">
    <citation type="journal article" date="2003" name="Nucleic Acids Res.">
        <title>Sequence analysis of three mitochondrial DNA molecules reveals interesting differences among Saccharomyces yeasts.</title>
        <authorList>
            <person name="Langkjaer R.B."/>
            <person name="Casaregola S."/>
            <person name="Ussery D.W."/>
            <person name="Gaillardin C."/>
            <person name="Piskur J."/>
        </authorList>
    </citation>
    <scope>NUCLEOTIDE SEQUENCE</scope>
    <source>
        <strain evidence="2">NRRL Y-12661</strain>
    </source>
</reference>
<gene>
    <name evidence="2" type="primary">cob1</name>
</gene>
<dbReference type="GeneID" id="1494516"/>
<dbReference type="GO" id="GO:0005739">
    <property type="term" value="C:mitochondrion"/>
    <property type="evidence" value="ECO:0007669"/>
    <property type="project" value="UniProtKB-ARBA"/>
</dbReference>
<proteinExistence type="predicted"/>
<keyword evidence="2" id="KW-0496">Mitochondrion</keyword>
<feature type="domain" description="Homing endonuclease LAGLIDADG" evidence="1">
    <location>
        <begin position="77"/>
        <end position="167"/>
    </location>
</feature>
<feature type="domain" description="Homing endonuclease LAGLIDADG" evidence="1">
    <location>
        <begin position="219"/>
        <end position="315"/>
    </location>
</feature>
<dbReference type="SUPFAM" id="SSF55608">
    <property type="entry name" value="Homing endonucleases"/>
    <property type="match status" value="2"/>
</dbReference>
<dbReference type="Pfam" id="PF00961">
    <property type="entry name" value="LAGLIDADG_1"/>
    <property type="match status" value="2"/>
</dbReference>
<evidence type="ECO:0000259" key="1">
    <source>
        <dbReference type="Pfam" id="PF00961"/>
    </source>
</evidence>
<organism evidence="2">
    <name type="scientific">Monosporozyma servazzii</name>
    <name type="common">Yeast</name>
    <name type="synonym">Kazachstania servazzii</name>
    <dbReference type="NCBI Taxonomy" id="27293"/>
    <lineage>
        <taxon>Eukaryota</taxon>
        <taxon>Fungi</taxon>
        <taxon>Dikarya</taxon>
        <taxon>Ascomycota</taxon>
        <taxon>Saccharomycotina</taxon>
        <taxon>Saccharomycetes</taxon>
        <taxon>Saccharomycetales</taxon>
        <taxon>Saccharomycetaceae</taxon>
        <taxon>Monosporozyma</taxon>
    </lineage>
</organism>
<geneLocation type="mitochondrion" evidence="2"/>